<feature type="transmembrane region" description="Helical" evidence="8">
    <location>
        <begin position="15"/>
        <end position="33"/>
    </location>
</feature>
<dbReference type="AlphaFoldDB" id="A0A1G8GFG3"/>
<proteinExistence type="inferred from homology"/>
<protein>
    <submittedName>
        <fullName evidence="9">4-azaleucine resistance probable transporter AzlC</fullName>
    </submittedName>
</protein>
<dbReference type="PANTHER" id="PTHR34979">
    <property type="entry name" value="INNER MEMBRANE PROTEIN YGAZ"/>
    <property type="match status" value="1"/>
</dbReference>
<keyword evidence="7 8" id="KW-0472">Membrane</keyword>
<dbReference type="RefSeq" id="WP_051651419.1">
    <property type="nucleotide sequence ID" value="NZ_FNDZ01000001.1"/>
</dbReference>
<dbReference type="Pfam" id="PF03591">
    <property type="entry name" value="AzlC"/>
    <property type="match status" value="1"/>
</dbReference>
<dbReference type="Proteomes" id="UP000183255">
    <property type="component" value="Unassembled WGS sequence"/>
</dbReference>
<evidence type="ECO:0000256" key="2">
    <source>
        <dbReference type="ARBA" id="ARBA00010735"/>
    </source>
</evidence>
<keyword evidence="6 8" id="KW-1133">Transmembrane helix</keyword>
<keyword evidence="4" id="KW-1003">Cell membrane</keyword>
<organism evidence="9 10">
    <name type="scientific">Proteiniclasticum ruminis</name>
    <dbReference type="NCBI Taxonomy" id="398199"/>
    <lineage>
        <taxon>Bacteria</taxon>
        <taxon>Bacillati</taxon>
        <taxon>Bacillota</taxon>
        <taxon>Clostridia</taxon>
        <taxon>Eubacteriales</taxon>
        <taxon>Clostridiaceae</taxon>
        <taxon>Proteiniclasticum</taxon>
    </lineage>
</organism>
<evidence type="ECO:0000313" key="9">
    <source>
        <dbReference type="EMBL" id="SDH93081.1"/>
    </source>
</evidence>
<comment type="similarity">
    <text evidence="2">Belongs to the AzlC family.</text>
</comment>
<evidence type="ECO:0000256" key="6">
    <source>
        <dbReference type="ARBA" id="ARBA00022989"/>
    </source>
</evidence>
<keyword evidence="3" id="KW-0813">Transport</keyword>
<evidence type="ECO:0000313" key="10">
    <source>
        <dbReference type="Proteomes" id="UP000183255"/>
    </source>
</evidence>
<evidence type="ECO:0000256" key="4">
    <source>
        <dbReference type="ARBA" id="ARBA00022475"/>
    </source>
</evidence>
<evidence type="ECO:0000256" key="3">
    <source>
        <dbReference type="ARBA" id="ARBA00022448"/>
    </source>
</evidence>
<sequence>MNDKTTLSSGFIDSFPIMTGYIPIAIAYGVIGTQANIPSWVVLSMSIFIYAGASQFMAINLFVLNTAPIQMMIAIGVINLRHLVMGLSFFNKINLSLKSRIIISLGLTDETFAVLSLKENLNAAYIKGVMLGSYLSWIFGTVIGILFGSILPPILAEGMEIAIFTLFITLLVNSLNGNSRLMVIPIISMITNYIASSFFPAGLSIILSIILGSSVGMLIQGDEEDE</sequence>
<dbReference type="GO" id="GO:1903785">
    <property type="term" value="P:L-valine transmembrane transport"/>
    <property type="evidence" value="ECO:0007669"/>
    <property type="project" value="TreeGrafter"/>
</dbReference>
<evidence type="ECO:0000256" key="7">
    <source>
        <dbReference type="ARBA" id="ARBA00023136"/>
    </source>
</evidence>
<feature type="transmembrane region" description="Helical" evidence="8">
    <location>
        <begin position="161"/>
        <end position="177"/>
    </location>
</feature>
<feature type="transmembrane region" description="Helical" evidence="8">
    <location>
        <begin position="40"/>
        <end position="63"/>
    </location>
</feature>
<dbReference type="PANTHER" id="PTHR34979:SF1">
    <property type="entry name" value="INNER MEMBRANE PROTEIN YGAZ"/>
    <property type="match status" value="1"/>
</dbReference>
<comment type="subcellular location">
    <subcellularLocation>
        <location evidence="1">Cell membrane</location>
        <topology evidence="1">Multi-pass membrane protein</topology>
    </subcellularLocation>
</comment>
<dbReference type="GO" id="GO:0005886">
    <property type="term" value="C:plasma membrane"/>
    <property type="evidence" value="ECO:0007669"/>
    <property type="project" value="UniProtKB-SubCell"/>
</dbReference>
<evidence type="ECO:0000256" key="1">
    <source>
        <dbReference type="ARBA" id="ARBA00004651"/>
    </source>
</evidence>
<feature type="transmembrane region" description="Helical" evidence="8">
    <location>
        <begin position="69"/>
        <end position="90"/>
    </location>
</feature>
<gene>
    <name evidence="9" type="ORF">SAMN05421804_101244</name>
</gene>
<evidence type="ECO:0000256" key="8">
    <source>
        <dbReference type="SAM" id="Phobius"/>
    </source>
</evidence>
<feature type="transmembrane region" description="Helical" evidence="8">
    <location>
        <begin position="198"/>
        <end position="219"/>
    </location>
</feature>
<name>A0A1G8GFG3_9CLOT</name>
<reference evidence="9 10" key="1">
    <citation type="submission" date="2016-10" db="EMBL/GenBank/DDBJ databases">
        <authorList>
            <person name="de Groot N.N."/>
        </authorList>
    </citation>
    <scope>NUCLEOTIDE SEQUENCE [LARGE SCALE GENOMIC DNA]</scope>
    <source>
        <strain evidence="9 10">CGMCC 1.5058</strain>
    </source>
</reference>
<dbReference type="EMBL" id="FNDZ01000001">
    <property type="protein sequence ID" value="SDH93081.1"/>
    <property type="molecule type" value="Genomic_DNA"/>
</dbReference>
<feature type="transmembrane region" description="Helical" evidence="8">
    <location>
        <begin position="134"/>
        <end position="155"/>
    </location>
</feature>
<dbReference type="InterPro" id="IPR011606">
    <property type="entry name" value="Brnchd-chn_aa_trnsp_permease"/>
</dbReference>
<keyword evidence="5 8" id="KW-0812">Transmembrane</keyword>
<evidence type="ECO:0000256" key="5">
    <source>
        <dbReference type="ARBA" id="ARBA00022692"/>
    </source>
</evidence>
<accession>A0A1G8GFG3</accession>